<dbReference type="InterPro" id="IPR000834">
    <property type="entry name" value="Peptidase_M14"/>
</dbReference>
<evidence type="ECO:0000256" key="2">
    <source>
        <dbReference type="ARBA" id="ARBA00005988"/>
    </source>
</evidence>
<dbReference type="NCBIfam" id="NF041540">
    <property type="entry name" value="dockerin_GC"/>
    <property type="match status" value="1"/>
</dbReference>
<dbReference type="SUPFAM" id="SSF53187">
    <property type="entry name" value="Zn-dependent exopeptidases"/>
    <property type="match status" value="1"/>
</dbReference>
<dbReference type="PROSITE" id="PS52035">
    <property type="entry name" value="PEPTIDASE_M14"/>
    <property type="match status" value="1"/>
</dbReference>
<evidence type="ECO:0000256" key="1">
    <source>
        <dbReference type="ARBA" id="ARBA00001947"/>
    </source>
</evidence>
<dbReference type="GO" id="GO:0005615">
    <property type="term" value="C:extracellular space"/>
    <property type="evidence" value="ECO:0007669"/>
    <property type="project" value="TreeGrafter"/>
</dbReference>
<dbReference type="SUPFAM" id="SSF63446">
    <property type="entry name" value="Type I dockerin domain"/>
    <property type="match status" value="1"/>
</dbReference>
<evidence type="ECO:0000256" key="4">
    <source>
        <dbReference type="ARBA" id="ARBA00022801"/>
    </source>
</evidence>
<gene>
    <name evidence="8" type="ORF">MNBD_PLANCTO03-1207</name>
</gene>
<dbReference type="EMBL" id="UOGK01000329">
    <property type="protein sequence ID" value="VAX40064.1"/>
    <property type="molecule type" value="Genomic_DNA"/>
</dbReference>
<dbReference type="PANTHER" id="PTHR11705:SF143">
    <property type="entry name" value="SLL0236 PROTEIN"/>
    <property type="match status" value="1"/>
</dbReference>
<evidence type="ECO:0000256" key="5">
    <source>
        <dbReference type="ARBA" id="ARBA00022833"/>
    </source>
</evidence>
<evidence type="ECO:0000313" key="8">
    <source>
        <dbReference type="EMBL" id="VAX40064.1"/>
    </source>
</evidence>
<comment type="similarity">
    <text evidence="2">Belongs to the peptidase M14 family.</text>
</comment>
<keyword evidence="4" id="KW-0378">Hydrolase</keyword>
<keyword evidence="5" id="KW-0862">Zinc</keyword>
<name>A0A3B1DV71_9ZZZZ</name>
<dbReference type="InterPro" id="IPR036439">
    <property type="entry name" value="Dockerin_dom_sf"/>
</dbReference>
<dbReference type="AlphaFoldDB" id="A0A3B1DV71"/>
<proteinExistence type="inferred from homology"/>
<keyword evidence="6" id="KW-0482">Metalloprotease</keyword>
<dbReference type="GO" id="GO:0008270">
    <property type="term" value="F:zinc ion binding"/>
    <property type="evidence" value="ECO:0007669"/>
    <property type="project" value="InterPro"/>
</dbReference>
<evidence type="ECO:0000256" key="3">
    <source>
        <dbReference type="ARBA" id="ARBA00022670"/>
    </source>
</evidence>
<dbReference type="PANTHER" id="PTHR11705">
    <property type="entry name" value="PROTEASE FAMILY M14 CARBOXYPEPTIDASE A,B"/>
    <property type="match status" value="1"/>
</dbReference>
<dbReference type="Gene3D" id="3.40.630.10">
    <property type="entry name" value="Zn peptidases"/>
    <property type="match status" value="1"/>
</dbReference>
<accession>A0A3B1DV71</accession>
<protein>
    <recommendedName>
        <fullName evidence="7">Peptidase M14 domain-containing protein</fullName>
    </recommendedName>
</protein>
<feature type="non-terminal residue" evidence="8">
    <location>
        <position position="1"/>
    </location>
</feature>
<evidence type="ECO:0000259" key="7">
    <source>
        <dbReference type="PROSITE" id="PS52035"/>
    </source>
</evidence>
<feature type="domain" description="Peptidase M14" evidence="7">
    <location>
        <begin position="1"/>
        <end position="126"/>
    </location>
</feature>
<organism evidence="8">
    <name type="scientific">hydrothermal vent metagenome</name>
    <dbReference type="NCBI Taxonomy" id="652676"/>
    <lineage>
        <taxon>unclassified sequences</taxon>
        <taxon>metagenomes</taxon>
        <taxon>ecological metagenomes</taxon>
    </lineage>
</organism>
<dbReference type="InterPro" id="IPR018247">
    <property type="entry name" value="EF_Hand_1_Ca_BS"/>
</dbReference>
<dbReference type="GO" id="GO:0004181">
    <property type="term" value="F:metallocarboxypeptidase activity"/>
    <property type="evidence" value="ECO:0007669"/>
    <property type="project" value="InterPro"/>
</dbReference>
<sequence length="185" mass="20546">TQIIRDLTLSLPRLAAQVDLHAYGQLLLAPWGWSPDLPPDHETFQLLGNEMQQGIQSVHGRTYTHGPMYDTLYPISGGEGDWYWGDRAVHNFLIELRGNGFVLPPEEIIPNGEEVFPALVHFAGWARLERKPPADFNDDAMIDSLDVIAFLNAWAAEESSADIDGNGIIDTRDVIAFLGYWAAGC</sequence>
<dbReference type="GO" id="GO:0000272">
    <property type="term" value="P:polysaccharide catabolic process"/>
    <property type="evidence" value="ECO:0007669"/>
    <property type="project" value="InterPro"/>
</dbReference>
<reference evidence="8" key="1">
    <citation type="submission" date="2018-06" db="EMBL/GenBank/DDBJ databases">
        <authorList>
            <person name="Zhirakovskaya E."/>
        </authorList>
    </citation>
    <scope>NUCLEOTIDE SEQUENCE</scope>
</reference>
<dbReference type="GO" id="GO:0006508">
    <property type="term" value="P:proteolysis"/>
    <property type="evidence" value="ECO:0007669"/>
    <property type="project" value="UniProtKB-KW"/>
</dbReference>
<dbReference type="PROSITE" id="PS00018">
    <property type="entry name" value="EF_HAND_1"/>
    <property type="match status" value="1"/>
</dbReference>
<dbReference type="InterPro" id="IPR053783">
    <property type="entry name" value="Dockerin_dom_GC-type"/>
</dbReference>
<dbReference type="Pfam" id="PF00246">
    <property type="entry name" value="Peptidase_M14"/>
    <property type="match status" value="1"/>
</dbReference>
<keyword evidence="3" id="KW-0645">Protease</keyword>
<comment type="cofactor">
    <cofactor evidence="1">
        <name>Zn(2+)</name>
        <dbReference type="ChEBI" id="CHEBI:29105"/>
    </cofactor>
</comment>
<evidence type="ECO:0000256" key="6">
    <source>
        <dbReference type="ARBA" id="ARBA00023049"/>
    </source>
</evidence>